<feature type="compositionally biased region" description="Gly residues" evidence="5">
    <location>
        <begin position="708"/>
        <end position="718"/>
    </location>
</feature>
<dbReference type="GO" id="GO:0008270">
    <property type="term" value="F:zinc ion binding"/>
    <property type="evidence" value="ECO:0007669"/>
    <property type="project" value="InterPro"/>
</dbReference>
<feature type="compositionally biased region" description="Basic and acidic residues" evidence="5">
    <location>
        <begin position="266"/>
        <end position="277"/>
    </location>
</feature>
<sequence>MDKYDDKAGRSSLPETLHASILPGPSTLRGVAAVEEAAAAANVELGSGSNTTTAANSNGNATIMSPGGGGREVEEEEEEEDQSAFMVDEDLLPPPVPPTFSTASSGGKGGGGGYLSGSRHGGGGQHSSLHPPPRSSSSIDTTNTAAQFLSSELASSYHLPQQGSGSERYHHPQHPHHLARRNELSAHSSTSYPPREPSGFDHRYSSSSLRDLATSSSHSGDYASSGYRPNPLPLSSSSYTLLEHDGQSAVASSSAAYELGAGFGRRLPEPPDPRRDSSGAIYGNVGGGGRQAYGSASGVMARYGGGDGGGLFRSQPTQEEYAFSQPQRSVEPSSSSSLLGYSGVPSTYDRAFGGSRAASHPHHQEEYGRENADYYQYLPFDQREQSYSPESERSVQQRFGQPDIEPTLPPPPPLPQSKRLSSTRSVSTLADRESTYGYGSQDPVKPSSGDDRTDADYNDDEPPGERDRDSRKRTKTLIACTNCRRRKLRCDGQKPQCGSCGRRANDTCQYEVHIRRRGPGKAPKGSRPRKRKTQRRQNEGLLMERPGTGQSGFSGMSYAADEGMHSLDVDPGPGPPVLPSLLNTGPPQPPSMSSASYDPGTTSMSQQMGGYRGTAPLLPQGTHAHHPQAHHQYPTGMVDPTNYLPPIQPQQPPPIPSSSMQSYGYGSGDTHGMLGAPTTSTSTNPYPSSYSTLIDPSGRRIVDQYGRRLGGLDEGGGRSSSLRSTARTDYDVYYREEMERRRRGE</sequence>
<feature type="compositionally biased region" description="Acidic residues" evidence="5">
    <location>
        <begin position="73"/>
        <end position="91"/>
    </location>
</feature>
<feature type="compositionally biased region" description="Low complexity" evidence="5">
    <location>
        <begin position="677"/>
        <end position="692"/>
    </location>
</feature>
<evidence type="ECO:0000256" key="4">
    <source>
        <dbReference type="ARBA" id="ARBA00023242"/>
    </source>
</evidence>
<feature type="compositionally biased region" description="Low complexity" evidence="5">
    <location>
        <begin position="205"/>
        <end position="239"/>
    </location>
</feature>
<evidence type="ECO:0000259" key="6">
    <source>
        <dbReference type="PROSITE" id="PS50048"/>
    </source>
</evidence>
<keyword evidence="2" id="KW-0238">DNA-binding</keyword>
<feature type="compositionally biased region" description="Low complexity" evidence="5">
    <location>
        <begin position="329"/>
        <end position="346"/>
    </location>
</feature>
<evidence type="ECO:0000256" key="1">
    <source>
        <dbReference type="ARBA" id="ARBA00023015"/>
    </source>
</evidence>
<dbReference type="SUPFAM" id="SSF57701">
    <property type="entry name" value="Zn2/Cys6 DNA-binding domain"/>
    <property type="match status" value="1"/>
</dbReference>
<feature type="compositionally biased region" description="Polar residues" evidence="5">
    <location>
        <begin position="418"/>
        <end position="428"/>
    </location>
</feature>
<feature type="region of interest" description="Disordered" evidence="5">
    <location>
        <begin position="1"/>
        <end position="24"/>
    </location>
</feature>
<dbReference type="PANTHER" id="PTHR31069">
    <property type="entry name" value="OLEATE-ACTIVATED TRANSCRIPTION FACTOR 1-RELATED"/>
    <property type="match status" value="1"/>
</dbReference>
<feature type="compositionally biased region" description="Pro residues" evidence="5">
    <location>
        <begin position="646"/>
        <end position="656"/>
    </location>
</feature>
<feature type="domain" description="Zn(2)-C6 fungal-type" evidence="6">
    <location>
        <begin position="479"/>
        <end position="510"/>
    </location>
</feature>
<dbReference type="OrthoDB" id="39175at2759"/>
<feature type="compositionally biased region" description="Polar residues" evidence="5">
    <location>
        <begin position="139"/>
        <end position="165"/>
    </location>
</feature>
<feature type="compositionally biased region" description="Polar residues" evidence="5">
    <location>
        <begin position="314"/>
        <end position="328"/>
    </location>
</feature>
<keyword evidence="1" id="KW-0805">Transcription regulation</keyword>
<dbReference type="GO" id="GO:0003677">
    <property type="term" value="F:DNA binding"/>
    <property type="evidence" value="ECO:0007669"/>
    <property type="project" value="UniProtKB-KW"/>
</dbReference>
<feature type="compositionally biased region" description="Basic residues" evidence="5">
    <location>
        <begin position="514"/>
        <end position="535"/>
    </location>
</feature>
<feature type="compositionally biased region" description="Basic and acidic residues" evidence="5">
    <location>
        <begin position="697"/>
        <end position="706"/>
    </location>
</feature>
<keyword evidence="8" id="KW-1185">Reference proteome</keyword>
<evidence type="ECO:0000256" key="2">
    <source>
        <dbReference type="ARBA" id="ARBA00023125"/>
    </source>
</evidence>
<organism evidence="7 8">
    <name type="scientific">Pterulicium gracile</name>
    <dbReference type="NCBI Taxonomy" id="1884261"/>
    <lineage>
        <taxon>Eukaryota</taxon>
        <taxon>Fungi</taxon>
        <taxon>Dikarya</taxon>
        <taxon>Basidiomycota</taxon>
        <taxon>Agaricomycotina</taxon>
        <taxon>Agaricomycetes</taxon>
        <taxon>Agaricomycetidae</taxon>
        <taxon>Agaricales</taxon>
        <taxon>Pleurotineae</taxon>
        <taxon>Pterulaceae</taxon>
        <taxon>Pterulicium</taxon>
    </lineage>
</organism>
<dbReference type="PANTHER" id="PTHR31069:SF32">
    <property type="entry name" value="ARGININE METABOLISM REGULATION PROTEIN II"/>
    <property type="match status" value="1"/>
</dbReference>
<dbReference type="SMART" id="SM00066">
    <property type="entry name" value="GAL4"/>
    <property type="match status" value="1"/>
</dbReference>
<dbReference type="PROSITE" id="PS00463">
    <property type="entry name" value="ZN2_CY6_FUNGAL_1"/>
    <property type="match status" value="1"/>
</dbReference>
<dbReference type="InterPro" id="IPR001138">
    <property type="entry name" value="Zn2Cys6_DnaBD"/>
</dbReference>
<dbReference type="Pfam" id="PF00172">
    <property type="entry name" value="Zn_clus"/>
    <property type="match status" value="1"/>
</dbReference>
<reference evidence="7 8" key="1">
    <citation type="journal article" date="2019" name="Nat. Ecol. Evol.">
        <title>Megaphylogeny resolves global patterns of mushroom evolution.</title>
        <authorList>
            <person name="Varga T."/>
            <person name="Krizsan K."/>
            <person name="Foldi C."/>
            <person name="Dima B."/>
            <person name="Sanchez-Garcia M."/>
            <person name="Sanchez-Ramirez S."/>
            <person name="Szollosi G.J."/>
            <person name="Szarkandi J.G."/>
            <person name="Papp V."/>
            <person name="Albert L."/>
            <person name="Andreopoulos W."/>
            <person name="Angelini C."/>
            <person name="Antonin V."/>
            <person name="Barry K.W."/>
            <person name="Bougher N.L."/>
            <person name="Buchanan P."/>
            <person name="Buyck B."/>
            <person name="Bense V."/>
            <person name="Catcheside P."/>
            <person name="Chovatia M."/>
            <person name="Cooper J."/>
            <person name="Damon W."/>
            <person name="Desjardin D."/>
            <person name="Finy P."/>
            <person name="Geml J."/>
            <person name="Haridas S."/>
            <person name="Hughes K."/>
            <person name="Justo A."/>
            <person name="Karasinski D."/>
            <person name="Kautmanova I."/>
            <person name="Kiss B."/>
            <person name="Kocsube S."/>
            <person name="Kotiranta H."/>
            <person name="LaButti K.M."/>
            <person name="Lechner B.E."/>
            <person name="Liimatainen K."/>
            <person name="Lipzen A."/>
            <person name="Lukacs Z."/>
            <person name="Mihaltcheva S."/>
            <person name="Morgado L.N."/>
            <person name="Niskanen T."/>
            <person name="Noordeloos M.E."/>
            <person name="Ohm R.A."/>
            <person name="Ortiz-Santana B."/>
            <person name="Ovrebo C."/>
            <person name="Racz N."/>
            <person name="Riley R."/>
            <person name="Savchenko A."/>
            <person name="Shiryaev A."/>
            <person name="Soop K."/>
            <person name="Spirin V."/>
            <person name="Szebenyi C."/>
            <person name="Tomsovsky M."/>
            <person name="Tulloss R.E."/>
            <person name="Uehling J."/>
            <person name="Grigoriev I.V."/>
            <person name="Vagvolgyi C."/>
            <person name="Papp T."/>
            <person name="Martin F.M."/>
            <person name="Miettinen O."/>
            <person name="Hibbett D.S."/>
            <person name="Nagy L.G."/>
        </authorList>
    </citation>
    <scope>NUCLEOTIDE SEQUENCE [LARGE SCALE GENOMIC DNA]</scope>
    <source>
        <strain evidence="7 8">CBS 309.79</strain>
    </source>
</reference>
<evidence type="ECO:0000313" key="8">
    <source>
        <dbReference type="Proteomes" id="UP000305067"/>
    </source>
</evidence>
<dbReference type="AlphaFoldDB" id="A0A5C3QKS3"/>
<evidence type="ECO:0000256" key="3">
    <source>
        <dbReference type="ARBA" id="ARBA00023163"/>
    </source>
</evidence>
<keyword evidence="4" id="KW-0539">Nucleus</keyword>
<feature type="region of interest" description="Disordered" evidence="5">
    <location>
        <begin position="42"/>
        <end position="239"/>
    </location>
</feature>
<dbReference type="PROSITE" id="PS50048">
    <property type="entry name" value="ZN2_CY6_FUNGAL_2"/>
    <property type="match status" value="1"/>
</dbReference>
<protein>
    <recommendedName>
        <fullName evidence="6">Zn(2)-C6 fungal-type domain-containing protein</fullName>
    </recommendedName>
</protein>
<feature type="compositionally biased region" description="Polar residues" evidence="5">
    <location>
        <begin position="591"/>
        <end position="608"/>
    </location>
</feature>
<name>A0A5C3QKS3_9AGAR</name>
<evidence type="ECO:0000256" key="5">
    <source>
        <dbReference type="SAM" id="MobiDB-lite"/>
    </source>
</evidence>
<feature type="region of interest" description="Disordered" evidence="5">
    <location>
        <begin position="262"/>
        <end position="730"/>
    </location>
</feature>
<feature type="compositionally biased region" description="Low complexity" evidence="5">
    <location>
        <begin position="42"/>
        <end position="62"/>
    </location>
</feature>
<dbReference type="CDD" id="cd00067">
    <property type="entry name" value="GAL4"/>
    <property type="match status" value="1"/>
</dbReference>
<dbReference type="InterPro" id="IPR050675">
    <property type="entry name" value="OAF3"/>
</dbReference>
<dbReference type="InterPro" id="IPR036864">
    <property type="entry name" value="Zn2-C6_fun-type_DNA-bd_sf"/>
</dbReference>
<dbReference type="EMBL" id="ML178822">
    <property type="protein sequence ID" value="TFL02372.1"/>
    <property type="molecule type" value="Genomic_DNA"/>
</dbReference>
<keyword evidence="3" id="KW-0804">Transcription</keyword>
<gene>
    <name evidence="7" type="ORF">BDV98DRAFT_565719</name>
</gene>
<dbReference type="STRING" id="1884261.A0A5C3QKS3"/>
<dbReference type="GO" id="GO:0000981">
    <property type="term" value="F:DNA-binding transcription factor activity, RNA polymerase II-specific"/>
    <property type="evidence" value="ECO:0007669"/>
    <property type="project" value="InterPro"/>
</dbReference>
<evidence type="ECO:0000313" key="7">
    <source>
        <dbReference type="EMBL" id="TFL02372.1"/>
    </source>
</evidence>
<feature type="compositionally biased region" description="Basic and acidic residues" evidence="5">
    <location>
        <begin position="362"/>
        <end position="372"/>
    </location>
</feature>
<dbReference type="Gene3D" id="4.10.240.10">
    <property type="entry name" value="Zn(2)-C6 fungal-type DNA-binding domain"/>
    <property type="match status" value="1"/>
</dbReference>
<dbReference type="Proteomes" id="UP000305067">
    <property type="component" value="Unassembled WGS sequence"/>
</dbReference>
<feature type="compositionally biased region" description="Gly residues" evidence="5">
    <location>
        <begin position="106"/>
        <end position="125"/>
    </location>
</feature>
<proteinExistence type="predicted"/>
<accession>A0A5C3QKS3</accession>